<evidence type="ECO:0000313" key="2">
    <source>
        <dbReference type="Proteomes" id="UP001153148"/>
    </source>
</evidence>
<organism evidence="1 2">
    <name type="scientific">Timema podura</name>
    <name type="common">Walking stick</name>
    <dbReference type="NCBI Taxonomy" id="61482"/>
    <lineage>
        <taxon>Eukaryota</taxon>
        <taxon>Metazoa</taxon>
        <taxon>Ecdysozoa</taxon>
        <taxon>Arthropoda</taxon>
        <taxon>Hexapoda</taxon>
        <taxon>Insecta</taxon>
        <taxon>Pterygota</taxon>
        <taxon>Neoptera</taxon>
        <taxon>Polyneoptera</taxon>
        <taxon>Phasmatodea</taxon>
        <taxon>Timematodea</taxon>
        <taxon>Timematoidea</taxon>
        <taxon>Timematidae</taxon>
        <taxon>Timema</taxon>
    </lineage>
</organism>
<dbReference type="Proteomes" id="UP001153148">
    <property type="component" value="Unassembled WGS sequence"/>
</dbReference>
<protein>
    <submittedName>
        <fullName evidence="1">Uncharacterized protein</fullName>
    </submittedName>
</protein>
<keyword evidence="2" id="KW-1185">Reference proteome</keyword>
<comment type="caution">
    <text evidence="1">The sequence shown here is derived from an EMBL/GenBank/DDBJ whole genome shotgun (WGS) entry which is preliminary data.</text>
</comment>
<accession>A0ABN7PMR1</accession>
<name>A0ABN7PMR1_TIMPD</name>
<proteinExistence type="predicted"/>
<sequence length="63" mass="7435">MRARTSLGRTGPAKRTRWRPCGRRLTSWGRIHIMSWTVSPDRRKRTPPKNHALLIFVKKIRKG</sequence>
<reference evidence="1" key="1">
    <citation type="submission" date="2021-03" db="EMBL/GenBank/DDBJ databases">
        <authorList>
            <person name="Tran Van P."/>
        </authorList>
    </citation>
    <scope>NUCLEOTIDE SEQUENCE</scope>
</reference>
<evidence type="ECO:0000313" key="1">
    <source>
        <dbReference type="EMBL" id="CAG2068375.1"/>
    </source>
</evidence>
<dbReference type="EMBL" id="CAJPIN010088079">
    <property type="protein sequence ID" value="CAG2068375.1"/>
    <property type="molecule type" value="Genomic_DNA"/>
</dbReference>
<gene>
    <name evidence="1" type="ORF">TPAB3V08_LOCUS15318</name>
</gene>